<protein>
    <submittedName>
        <fullName evidence="2">Uncharacterized protein</fullName>
    </submittedName>
</protein>
<sequence length="219" mass="25413">MFDIDLLIAFAFMALLFLRHVAILKKPNKINYAPLMIAIGAIATLVHFIIHPDPSNIVLLLRESLIPLLVAVIFYIIMNILNQTKESYSAKLHNEFTQVLVKEISQLKKFILDLESRMTEYSQEDRRTQLEIQEKFTADVQALEAIQANQIEFAKKFDNIQEWHESVSKSFAYFSEVQLPELDNVVHKHIDLLRIAEQDHYNKLTQLLEKAGESRYDIA</sequence>
<organism evidence="2">
    <name type="scientific">Sulfurimonas autotrophica</name>
    <dbReference type="NCBI Taxonomy" id="202747"/>
    <lineage>
        <taxon>Bacteria</taxon>
        <taxon>Pseudomonadati</taxon>
        <taxon>Campylobacterota</taxon>
        <taxon>Epsilonproteobacteria</taxon>
        <taxon>Campylobacterales</taxon>
        <taxon>Sulfurimonadaceae</taxon>
        <taxon>Sulfurimonas</taxon>
    </lineage>
</organism>
<reference evidence="2" key="1">
    <citation type="journal article" date="2020" name="mSystems">
        <title>Genome- and Community-Level Interaction Insights into Carbon Utilization and Element Cycling Functions of Hydrothermarchaeota in Hydrothermal Sediment.</title>
        <authorList>
            <person name="Zhou Z."/>
            <person name="Liu Y."/>
            <person name="Xu W."/>
            <person name="Pan J."/>
            <person name="Luo Z.H."/>
            <person name="Li M."/>
        </authorList>
    </citation>
    <scope>NUCLEOTIDE SEQUENCE [LARGE SCALE GENOMIC DNA]</scope>
    <source>
        <strain evidence="2">HyVt-507</strain>
    </source>
</reference>
<feature type="transmembrane region" description="Helical" evidence="1">
    <location>
        <begin position="65"/>
        <end position="82"/>
    </location>
</feature>
<feature type="non-terminal residue" evidence="2">
    <location>
        <position position="219"/>
    </location>
</feature>
<feature type="transmembrane region" description="Helical" evidence="1">
    <location>
        <begin position="31"/>
        <end position="50"/>
    </location>
</feature>
<keyword evidence="1" id="KW-0472">Membrane</keyword>
<dbReference type="AlphaFoldDB" id="A0A7C3G9R6"/>
<keyword evidence="1" id="KW-0812">Transmembrane</keyword>
<feature type="transmembrane region" description="Helical" evidence="1">
    <location>
        <begin position="6"/>
        <end position="24"/>
    </location>
</feature>
<dbReference type="EMBL" id="DRNH01000315">
    <property type="protein sequence ID" value="HFB54234.1"/>
    <property type="molecule type" value="Genomic_DNA"/>
</dbReference>
<name>A0A7C3G9R6_9BACT</name>
<accession>A0A7C3G9R6</accession>
<evidence type="ECO:0000256" key="1">
    <source>
        <dbReference type="SAM" id="Phobius"/>
    </source>
</evidence>
<proteinExistence type="predicted"/>
<gene>
    <name evidence="2" type="ORF">ENJ67_05810</name>
</gene>
<keyword evidence="1" id="KW-1133">Transmembrane helix</keyword>
<evidence type="ECO:0000313" key="2">
    <source>
        <dbReference type="EMBL" id="HFB54234.1"/>
    </source>
</evidence>
<dbReference type="Proteomes" id="UP000886390">
    <property type="component" value="Unassembled WGS sequence"/>
</dbReference>
<comment type="caution">
    <text evidence="2">The sequence shown here is derived from an EMBL/GenBank/DDBJ whole genome shotgun (WGS) entry which is preliminary data.</text>
</comment>